<evidence type="ECO:0000256" key="2">
    <source>
        <dbReference type="SAM" id="SignalP"/>
    </source>
</evidence>
<name>A0ABU8S856_9SPHN</name>
<feature type="domain" description="Outer membrane protein beta-barrel" evidence="3">
    <location>
        <begin position="7"/>
        <end position="153"/>
    </location>
</feature>
<keyword evidence="1 2" id="KW-0732">Signal</keyword>
<gene>
    <name evidence="4" type="ORF">WG900_07110</name>
</gene>
<evidence type="ECO:0000259" key="3">
    <source>
        <dbReference type="Pfam" id="PF13505"/>
    </source>
</evidence>
<feature type="chain" id="PRO_5046906616" evidence="2">
    <location>
        <begin position="21"/>
        <end position="153"/>
    </location>
</feature>
<dbReference type="InterPro" id="IPR011250">
    <property type="entry name" value="OMP/PagP_B-barrel"/>
</dbReference>
<protein>
    <submittedName>
        <fullName evidence="4">Outer membrane beta-barrel protein</fullName>
    </submittedName>
</protein>
<sequence length="153" mass="15869">MKKLILALAATAAFASPALANETRVEARGGVIWDSGVTEDVYGVALGYDFDLGSSAFAGVEVSGDKIATTGTKVAFGLTGRLGAKMGTSTKLFVDGGYTTESCDLCDSSIHAGVGVEQALTSNVYGKLAYRHYFFDNNVSDSDAVVVGVGFKF</sequence>
<comment type="caution">
    <text evidence="4">The sequence shown here is derived from an EMBL/GenBank/DDBJ whole genome shotgun (WGS) entry which is preliminary data.</text>
</comment>
<dbReference type="Proteomes" id="UP001379235">
    <property type="component" value="Unassembled WGS sequence"/>
</dbReference>
<feature type="signal peptide" evidence="2">
    <location>
        <begin position="1"/>
        <end position="20"/>
    </location>
</feature>
<proteinExistence type="predicted"/>
<evidence type="ECO:0000313" key="4">
    <source>
        <dbReference type="EMBL" id="MEJ6009684.1"/>
    </source>
</evidence>
<dbReference type="Gene3D" id="2.40.160.20">
    <property type="match status" value="1"/>
</dbReference>
<organism evidence="4 5">
    <name type="scientific">Novosphingobium aquae</name>
    <dbReference type="NCBI Taxonomy" id="3133435"/>
    <lineage>
        <taxon>Bacteria</taxon>
        <taxon>Pseudomonadati</taxon>
        <taxon>Pseudomonadota</taxon>
        <taxon>Alphaproteobacteria</taxon>
        <taxon>Sphingomonadales</taxon>
        <taxon>Sphingomonadaceae</taxon>
        <taxon>Novosphingobium</taxon>
    </lineage>
</organism>
<keyword evidence="5" id="KW-1185">Reference proteome</keyword>
<dbReference type="EMBL" id="JBBHJY010000002">
    <property type="protein sequence ID" value="MEJ6009684.1"/>
    <property type="molecule type" value="Genomic_DNA"/>
</dbReference>
<dbReference type="InterPro" id="IPR027385">
    <property type="entry name" value="Beta-barrel_OMP"/>
</dbReference>
<dbReference type="Pfam" id="PF13505">
    <property type="entry name" value="OMP_b-brl"/>
    <property type="match status" value="1"/>
</dbReference>
<dbReference type="SUPFAM" id="SSF56925">
    <property type="entry name" value="OMPA-like"/>
    <property type="match status" value="1"/>
</dbReference>
<evidence type="ECO:0000256" key="1">
    <source>
        <dbReference type="ARBA" id="ARBA00022729"/>
    </source>
</evidence>
<accession>A0ABU8S856</accession>
<evidence type="ECO:0000313" key="5">
    <source>
        <dbReference type="Proteomes" id="UP001379235"/>
    </source>
</evidence>
<dbReference type="RefSeq" id="WP_339965879.1">
    <property type="nucleotide sequence ID" value="NZ_JBBHJY010000002.1"/>
</dbReference>
<reference evidence="4 5" key="1">
    <citation type="submission" date="2024-03" db="EMBL/GenBank/DDBJ databases">
        <authorList>
            <person name="Jo J.-H."/>
        </authorList>
    </citation>
    <scope>NUCLEOTIDE SEQUENCE [LARGE SCALE GENOMIC DNA]</scope>
    <source>
        <strain evidence="4 5">AS3R-12</strain>
    </source>
</reference>